<keyword evidence="1" id="KW-0472">Membrane</keyword>
<sequence length="126" mass="13704">MLLGTFYLLILGLSAIAAFVIAVVGLSFTAQLLGFALFGIIGCVLLSLKKKNDTGRKTLDAAQIQNLNDGQIVTVEHWKEDGTADVFFRGTHWQAAAEKGQTLKPGLWSITGMNANTLIIKFHKEK</sequence>
<dbReference type="EMBL" id="WSRP01000028">
    <property type="protein sequence ID" value="MVX57339.1"/>
    <property type="molecule type" value="Genomic_DNA"/>
</dbReference>
<keyword evidence="3" id="KW-1185">Reference proteome</keyword>
<gene>
    <name evidence="2" type="ORF">E5987_09015</name>
</gene>
<accession>A0A6L6YKP1</accession>
<evidence type="ECO:0000313" key="3">
    <source>
        <dbReference type="Proteomes" id="UP000472580"/>
    </source>
</evidence>
<keyword evidence="1" id="KW-0812">Transmembrane</keyword>
<dbReference type="Proteomes" id="UP000472580">
    <property type="component" value="Unassembled WGS sequence"/>
</dbReference>
<keyword evidence="1" id="KW-1133">Transmembrane helix</keyword>
<dbReference type="AlphaFoldDB" id="A0A6L6YKP1"/>
<organism evidence="2 3">
    <name type="scientific">Parasutterella muris</name>
    <dbReference type="NCBI Taxonomy" id="2565572"/>
    <lineage>
        <taxon>Bacteria</taxon>
        <taxon>Pseudomonadati</taxon>
        <taxon>Pseudomonadota</taxon>
        <taxon>Betaproteobacteria</taxon>
        <taxon>Burkholderiales</taxon>
        <taxon>Sutterellaceae</taxon>
        <taxon>Parasutterella</taxon>
    </lineage>
</organism>
<protein>
    <submittedName>
        <fullName evidence="2">NfeD family protein</fullName>
    </submittedName>
</protein>
<evidence type="ECO:0000313" key="2">
    <source>
        <dbReference type="EMBL" id="MVX57339.1"/>
    </source>
</evidence>
<feature type="transmembrane region" description="Helical" evidence="1">
    <location>
        <begin position="28"/>
        <end position="48"/>
    </location>
</feature>
<reference evidence="2 3" key="1">
    <citation type="submission" date="2019-12" db="EMBL/GenBank/DDBJ databases">
        <title>Microbes associate with the intestines of laboratory mice.</title>
        <authorList>
            <person name="Navarre W."/>
            <person name="Wong E."/>
        </authorList>
    </citation>
    <scope>NUCLEOTIDE SEQUENCE [LARGE SCALE GENOMIC DNA]</scope>
    <source>
        <strain evidence="2 3">NM82_D38</strain>
    </source>
</reference>
<comment type="caution">
    <text evidence="2">The sequence shown here is derived from an EMBL/GenBank/DDBJ whole genome shotgun (WGS) entry which is preliminary data.</text>
</comment>
<name>A0A6L6YKP1_9BURK</name>
<evidence type="ECO:0000256" key="1">
    <source>
        <dbReference type="SAM" id="Phobius"/>
    </source>
</evidence>
<proteinExistence type="predicted"/>